<dbReference type="InterPro" id="IPR001357">
    <property type="entry name" value="BRCT_dom"/>
</dbReference>
<feature type="compositionally biased region" description="Acidic residues" evidence="18">
    <location>
        <begin position="390"/>
        <end position="411"/>
    </location>
</feature>
<evidence type="ECO:0000256" key="16">
    <source>
        <dbReference type="ARBA" id="ARBA00049244"/>
    </source>
</evidence>
<dbReference type="Gene3D" id="3.30.210.10">
    <property type="entry name" value="DNA polymerase, thumb domain"/>
    <property type="match status" value="1"/>
</dbReference>
<evidence type="ECO:0000313" key="21">
    <source>
        <dbReference type="Proteomes" id="UP000246991"/>
    </source>
</evidence>
<keyword evidence="21" id="KW-1185">Reference proteome</keyword>
<evidence type="ECO:0000256" key="12">
    <source>
        <dbReference type="ARBA" id="ARBA00022932"/>
    </source>
</evidence>
<dbReference type="InterPro" id="IPR022312">
    <property type="entry name" value="DNA_pol_X"/>
</dbReference>
<keyword evidence="6" id="KW-0237">DNA synthesis</keyword>
<dbReference type="Gene3D" id="1.10.150.20">
    <property type="entry name" value="5' to 3' exonuclease, C-terminal subdomain"/>
    <property type="match status" value="1"/>
</dbReference>
<feature type="domain" description="BRCT" evidence="19">
    <location>
        <begin position="189"/>
        <end position="286"/>
    </location>
</feature>
<keyword evidence="7" id="KW-0808">Transferase</keyword>
<gene>
    <name evidence="20" type="ORF">C7212DRAFT_295594</name>
</gene>
<dbReference type="SUPFAM" id="SSF52113">
    <property type="entry name" value="BRCT domain"/>
    <property type="match status" value="1"/>
</dbReference>
<dbReference type="InterPro" id="IPR010996">
    <property type="entry name" value="HHH_MUS81"/>
</dbReference>
<evidence type="ECO:0000256" key="2">
    <source>
        <dbReference type="ARBA" id="ARBA00004123"/>
    </source>
</evidence>
<evidence type="ECO:0000256" key="15">
    <source>
        <dbReference type="ARBA" id="ARBA00023242"/>
    </source>
</evidence>
<protein>
    <recommendedName>
        <fullName evidence="5">DNA polymerase lambda</fullName>
        <ecNumber evidence="4">2.7.7.7</ecNumber>
    </recommendedName>
</protein>
<dbReference type="Proteomes" id="UP000246991">
    <property type="component" value="Unassembled WGS sequence"/>
</dbReference>
<evidence type="ECO:0000256" key="17">
    <source>
        <dbReference type="PIRSR" id="PIRSR622312-50"/>
    </source>
</evidence>
<accession>A0A317SNS2</accession>
<keyword evidence="9" id="KW-0235">DNA replication</keyword>
<keyword evidence="10" id="KW-0479">Metal-binding</keyword>
<dbReference type="EMBL" id="PYWC01000039">
    <property type="protein sequence ID" value="PWW75983.1"/>
    <property type="molecule type" value="Genomic_DNA"/>
</dbReference>
<dbReference type="InterPro" id="IPR037160">
    <property type="entry name" value="DNA_Pol_thumb_sf"/>
</dbReference>
<feature type="region of interest" description="Disordered" evidence="18">
    <location>
        <begin position="291"/>
        <end position="354"/>
    </location>
</feature>
<name>A0A317SNS2_9PEZI</name>
<dbReference type="SUPFAM" id="SSF81585">
    <property type="entry name" value="PsbU/PolX domain-like"/>
    <property type="match status" value="1"/>
</dbReference>
<dbReference type="GO" id="GO:0005634">
    <property type="term" value="C:nucleus"/>
    <property type="evidence" value="ECO:0007669"/>
    <property type="project" value="UniProtKB-SubCell"/>
</dbReference>
<feature type="compositionally biased region" description="Low complexity" evidence="18">
    <location>
        <begin position="126"/>
        <end position="141"/>
    </location>
</feature>
<dbReference type="STRING" id="42249.A0A317SNS2"/>
<dbReference type="GO" id="GO:0016829">
    <property type="term" value="F:lyase activity"/>
    <property type="evidence" value="ECO:0007669"/>
    <property type="project" value="UniProtKB-KW"/>
</dbReference>
<dbReference type="PANTHER" id="PTHR11276">
    <property type="entry name" value="DNA POLYMERASE TYPE-X FAMILY MEMBER"/>
    <property type="match status" value="1"/>
</dbReference>
<evidence type="ECO:0000256" key="4">
    <source>
        <dbReference type="ARBA" id="ARBA00012417"/>
    </source>
</evidence>
<feature type="compositionally biased region" description="Pro residues" evidence="18">
    <location>
        <begin position="294"/>
        <end position="309"/>
    </location>
</feature>
<dbReference type="Pfam" id="PF10391">
    <property type="entry name" value="DNA_pol_lambd_f"/>
    <property type="match status" value="1"/>
</dbReference>
<dbReference type="PRINTS" id="PR00870">
    <property type="entry name" value="DNAPOLXBETA"/>
</dbReference>
<keyword evidence="12" id="KW-0239">DNA-directed DNA polymerase</keyword>
<proteinExistence type="inferred from homology"/>
<keyword evidence="11" id="KW-0227">DNA damage</keyword>
<dbReference type="SUPFAM" id="SSF47802">
    <property type="entry name" value="DNA polymerase beta, N-terminal domain-like"/>
    <property type="match status" value="1"/>
</dbReference>
<evidence type="ECO:0000256" key="6">
    <source>
        <dbReference type="ARBA" id="ARBA00022634"/>
    </source>
</evidence>
<feature type="region of interest" description="Disordered" evidence="18">
    <location>
        <begin position="64"/>
        <end position="187"/>
    </location>
</feature>
<feature type="compositionally biased region" description="Polar residues" evidence="18">
    <location>
        <begin position="111"/>
        <end position="122"/>
    </location>
</feature>
<dbReference type="GO" id="GO:0046872">
    <property type="term" value="F:metal ion binding"/>
    <property type="evidence" value="ECO:0007669"/>
    <property type="project" value="UniProtKB-KW"/>
</dbReference>
<evidence type="ECO:0000256" key="11">
    <source>
        <dbReference type="ARBA" id="ARBA00022763"/>
    </source>
</evidence>
<comment type="subcellular location">
    <subcellularLocation>
        <location evidence="2">Nucleus</location>
    </subcellularLocation>
</comment>
<dbReference type="InterPro" id="IPR029398">
    <property type="entry name" value="PolB_thumb"/>
</dbReference>
<dbReference type="FunFam" id="1.10.150.110:FF:000005">
    <property type="entry name" value="DNA polymerase POL4"/>
    <property type="match status" value="1"/>
</dbReference>
<dbReference type="Pfam" id="PF14792">
    <property type="entry name" value="DNA_pol_B_palm"/>
    <property type="match status" value="1"/>
</dbReference>
<evidence type="ECO:0000313" key="20">
    <source>
        <dbReference type="EMBL" id="PWW75983.1"/>
    </source>
</evidence>
<dbReference type="CDD" id="cd00141">
    <property type="entry name" value="NT_POLXc"/>
    <property type="match status" value="1"/>
</dbReference>
<feature type="active site" description="Nucleophile; Schiff-base intermediate with DNA; for 5'-dRP lyase activity" evidence="17">
    <location>
        <position position="513"/>
    </location>
</feature>
<dbReference type="AlphaFoldDB" id="A0A317SNS2"/>
<dbReference type="OrthoDB" id="205514at2759"/>
<dbReference type="SUPFAM" id="SSF81301">
    <property type="entry name" value="Nucleotidyltransferase"/>
    <property type="match status" value="1"/>
</dbReference>
<dbReference type="InterPro" id="IPR027421">
    <property type="entry name" value="DNA_pol_lamdba_lyase_dom_sf"/>
</dbReference>
<dbReference type="PANTHER" id="PTHR11276:SF28">
    <property type="entry name" value="DNA POLYMERASE LAMBDA"/>
    <property type="match status" value="1"/>
</dbReference>
<feature type="compositionally biased region" description="Polar residues" evidence="18">
    <location>
        <begin position="330"/>
        <end position="346"/>
    </location>
</feature>
<dbReference type="InterPro" id="IPR036420">
    <property type="entry name" value="BRCT_dom_sf"/>
</dbReference>
<comment type="caution">
    <text evidence="20">The sequence shown here is derived from an EMBL/GenBank/DDBJ whole genome shotgun (WGS) entry which is preliminary data.</text>
</comment>
<dbReference type="Gene3D" id="3.40.50.10190">
    <property type="entry name" value="BRCT domain"/>
    <property type="match status" value="1"/>
</dbReference>
<evidence type="ECO:0000256" key="10">
    <source>
        <dbReference type="ARBA" id="ARBA00022723"/>
    </source>
</evidence>
<dbReference type="Pfam" id="PF14716">
    <property type="entry name" value="HHH_8"/>
    <property type="match status" value="1"/>
</dbReference>
<evidence type="ECO:0000256" key="13">
    <source>
        <dbReference type="ARBA" id="ARBA00023204"/>
    </source>
</evidence>
<comment type="similarity">
    <text evidence="3">Belongs to the DNA polymerase type-X family.</text>
</comment>
<feature type="compositionally biased region" description="Basic residues" evidence="18">
    <location>
        <begin position="418"/>
        <end position="428"/>
    </location>
</feature>
<evidence type="ECO:0000256" key="5">
    <source>
        <dbReference type="ARBA" id="ARBA00016513"/>
    </source>
</evidence>
<dbReference type="InterPro" id="IPR002008">
    <property type="entry name" value="DNA_pol_X_beta-like"/>
</dbReference>
<evidence type="ECO:0000256" key="8">
    <source>
        <dbReference type="ARBA" id="ARBA00022695"/>
    </source>
</evidence>
<dbReference type="InterPro" id="IPR002054">
    <property type="entry name" value="DNA-dir_DNA_pol_X"/>
</dbReference>
<dbReference type="EC" id="2.7.7.7" evidence="4"/>
<evidence type="ECO:0000259" key="19">
    <source>
        <dbReference type="PROSITE" id="PS50172"/>
    </source>
</evidence>
<dbReference type="FunFam" id="1.10.150.20:FF:000010">
    <property type="entry name" value="DNA polymerase lambda"/>
    <property type="match status" value="1"/>
</dbReference>
<comment type="catalytic activity">
    <reaction evidence="16">
        <text>DNA(n) + a 2'-deoxyribonucleoside 5'-triphosphate = DNA(n+1) + diphosphate</text>
        <dbReference type="Rhea" id="RHEA:22508"/>
        <dbReference type="Rhea" id="RHEA-COMP:17339"/>
        <dbReference type="Rhea" id="RHEA-COMP:17340"/>
        <dbReference type="ChEBI" id="CHEBI:33019"/>
        <dbReference type="ChEBI" id="CHEBI:61560"/>
        <dbReference type="ChEBI" id="CHEBI:173112"/>
        <dbReference type="EC" id="2.7.7.7"/>
    </reaction>
</comment>
<evidence type="ECO:0000256" key="7">
    <source>
        <dbReference type="ARBA" id="ARBA00022679"/>
    </source>
</evidence>
<evidence type="ECO:0000256" key="18">
    <source>
        <dbReference type="SAM" id="MobiDB-lite"/>
    </source>
</evidence>
<evidence type="ECO:0000256" key="9">
    <source>
        <dbReference type="ARBA" id="ARBA00022705"/>
    </source>
</evidence>
<keyword evidence="15" id="KW-0539">Nucleus</keyword>
<evidence type="ECO:0000256" key="14">
    <source>
        <dbReference type="ARBA" id="ARBA00023239"/>
    </source>
</evidence>
<dbReference type="GO" id="GO:0006303">
    <property type="term" value="P:double-strand break repair via nonhomologous end joining"/>
    <property type="evidence" value="ECO:0007669"/>
    <property type="project" value="TreeGrafter"/>
</dbReference>
<dbReference type="Pfam" id="PF14791">
    <property type="entry name" value="DNA_pol_B_thumb"/>
    <property type="match status" value="1"/>
</dbReference>
<dbReference type="Gene3D" id="1.10.150.110">
    <property type="entry name" value="DNA polymerase beta, N-terminal domain-like"/>
    <property type="match status" value="1"/>
</dbReference>
<dbReference type="GO" id="GO:0003677">
    <property type="term" value="F:DNA binding"/>
    <property type="evidence" value="ECO:0007669"/>
    <property type="project" value="InterPro"/>
</dbReference>
<dbReference type="PROSITE" id="PS50172">
    <property type="entry name" value="BRCT"/>
    <property type="match status" value="1"/>
</dbReference>
<sequence>MIKEESLGTKKRFFEGLYSLDSIVEDDDLYEDNPLSALLTKTKDPAIRNPQTLHRLTRARTAYTSSARPVSSSRTLSLPAQKLHPSTMPDRPMPTLSTPAVVASLARPKTSRPSCLLRSSTFAMIPPSSSSRPATTATRSSPPLPDMPSMHAPTLTAPPESSRMSAAGLGGSTKRKRSSRSANQPTAGNSRLIFSDLVFYFVPSDIRNPARRMRVQKATEFGAFCINEWNDQFITHVIVESRFKYLDVLRYLKLDKLPENIIIVNQEYTGDCLHHGRILDHSQKIYRIHGRAPLSPPRAPAPPPSPPMNEIPSSPQSLQIKPSRRKKAPESTQTSSHPPSNLSNLQPFEIDAPVPTRSDYVASSALEETAQKDDLDMMIDQAMKIGPLPLEDEEEESKNVEEVETTDDERDSLELVKRQKTKPRRRKSDKTGRSLGAFQCLQENDGNQMEGNPNQRTIEILLEMQRYYEILKDTWRSLGYRKAIATLKKQDHKIRSANEARELLGIGDSLAIKIEEIVRTDHLRRLDYAKMDPEDEALRLFLGIYGVGGVKARKWVDTGYKTLDDIKAHARLTSSQRIGIEHYEDFQQRIPRDEVKQHGDIAMRVAHEIDAELKLEILGSYRRGAKDCGDIDIMITKEGVEGREITEILRELIEKLFEIDFLQCALAVPRGSDNGTKWHGASKVSSGPWRRIDFLIVPWAERGAALLYFTGNDIFNRSLRLLASKKGFRLNQSGLYKDVLRGRDRTKFTDGVMVESESEEKIFEILGVPYRPPEHRIC</sequence>
<evidence type="ECO:0000256" key="3">
    <source>
        <dbReference type="ARBA" id="ARBA00008323"/>
    </source>
</evidence>
<dbReference type="InterPro" id="IPR043519">
    <property type="entry name" value="NT_sf"/>
</dbReference>
<dbReference type="SMART" id="SM00483">
    <property type="entry name" value="POLXc"/>
    <property type="match status" value="1"/>
</dbReference>
<dbReference type="InterPro" id="IPR028207">
    <property type="entry name" value="DNA_pol_B_palm_palm"/>
</dbReference>
<dbReference type="PRINTS" id="PR00869">
    <property type="entry name" value="DNAPOLX"/>
</dbReference>
<feature type="region of interest" description="Disordered" evidence="18">
    <location>
        <begin position="388"/>
        <end position="435"/>
    </location>
</feature>
<feature type="compositionally biased region" description="Polar residues" evidence="18">
    <location>
        <begin position="64"/>
        <end position="78"/>
    </location>
</feature>
<keyword evidence="8" id="KW-0548">Nucleotidyltransferase</keyword>
<keyword evidence="14" id="KW-0456">Lyase</keyword>
<dbReference type="GO" id="GO:0003887">
    <property type="term" value="F:DNA-directed DNA polymerase activity"/>
    <property type="evidence" value="ECO:0007669"/>
    <property type="project" value="UniProtKB-KW"/>
</dbReference>
<organism evidence="20 21">
    <name type="scientific">Tuber magnatum</name>
    <name type="common">white Piedmont truffle</name>
    <dbReference type="NCBI Taxonomy" id="42249"/>
    <lineage>
        <taxon>Eukaryota</taxon>
        <taxon>Fungi</taxon>
        <taxon>Dikarya</taxon>
        <taxon>Ascomycota</taxon>
        <taxon>Pezizomycotina</taxon>
        <taxon>Pezizomycetes</taxon>
        <taxon>Pezizales</taxon>
        <taxon>Tuberaceae</taxon>
        <taxon>Tuber</taxon>
    </lineage>
</organism>
<keyword evidence="13" id="KW-0234">DNA repair</keyword>
<dbReference type="Gene3D" id="3.30.460.10">
    <property type="entry name" value="Beta Polymerase, domain 2"/>
    <property type="match status" value="1"/>
</dbReference>
<comment type="cofactor">
    <cofactor evidence="1">
        <name>Mn(2+)</name>
        <dbReference type="ChEBI" id="CHEBI:29035"/>
    </cofactor>
</comment>
<dbReference type="InterPro" id="IPR018944">
    <property type="entry name" value="DNA_pol_lambd_fingers_domain"/>
</dbReference>
<reference evidence="20 21" key="1">
    <citation type="submission" date="2018-03" db="EMBL/GenBank/DDBJ databases">
        <title>Genomes of Pezizomycetes fungi and the evolution of truffles.</title>
        <authorList>
            <person name="Murat C."/>
            <person name="Payen T."/>
            <person name="Noel B."/>
            <person name="Kuo A."/>
            <person name="Martin F.M."/>
        </authorList>
    </citation>
    <scope>NUCLEOTIDE SEQUENCE [LARGE SCALE GENOMIC DNA]</scope>
    <source>
        <strain evidence="20">091103-1</strain>
    </source>
</reference>
<evidence type="ECO:0000256" key="1">
    <source>
        <dbReference type="ARBA" id="ARBA00001936"/>
    </source>
</evidence>